<dbReference type="InterPro" id="IPR039299">
    <property type="entry name" value="SEOA"/>
</dbReference>
<dbReference type="Proteomes" id="UP000006882">
    <property type="component" value="Chromosome G1"/>
</dbReference>
<name>A0A251QYQ7_PRUPE</name>
<keyword evidence="3" id="KW-1185">Reference proteome</keyword>
<evidence type="ECO:0000313" key="2">
    <source>
        <dbReference type="EMBL" id="ONI28876.1"/>
    </source>
</evidence>
<reference evidence="2 3" key="1">
    <citation type="journal article" date="2013" name="Nat. Genet.">
        <title>The high-quality draft genome of peach (Prunus persica) identifies unique patterns of genetic diversity, domestication and genome evolution.</title>
        <authorList>
            <consortium name="International Peach Genome Initiative"/>
            <person name="Verde I."/>
            <person name="Abbott A.G."/>
            <person name="Scalabrin S."/>
            <person name="Jung S."/>
            <person name="Shu S."/>
            <person name="Marroni F."/>
            <person name="Zhebentyayeva T."/>
            <person name="Dettori M.T."/>
            <person name="Grimwood J."/>
            <person name="Cattonaro F."/>
            <person name="Zuccolo A."/>
            <person name="Rossini L."/>
            <person name="Jenkins J."/>
            <person name="Vendramin E."/>
            <person name="Meisel L.A."/>
            <person name="Decroocq V."/>
            <person name="Sosinski B."/>
            <person name="Prochnik S."/>
            <person name="Mitros T."/>
            <person name="Policriti A."/>
            <person name="Cipriani G."/>
            <person name="Dondini L."/>
            <person name="Ficklin S."/>
            <person name="Goodstein D.M."/>
            <person name="Xuan P."/>
            <person name="Del Fabbro C."/>
            <person name="Aramini V."/>
            <person name="Copetti D."/>
            <person name="Gonzalez S."/>
            <person name="Horner D.S."/>
            <person name="Falchi R."/>
            <person name="Lucas S."/>
            <person name="Mica E."/>
            <person name="Maldonado J."/>
            <person name="Lazzari B."/>
            <person name="Bielenberg D."/>
            <person name="Pirona R."/>
            <person name="Miculan M."/>
            <person name="Barakat A."/>
            <person name="Testolin R."/>
            <person name="Stella A."/>
            <person name="Tartarini S."/>
            <person name="Tonutti P."/>
            <person name="Arus P."/>
            <person name="Orellana A."/>
            <person name="Wells C."/>
            <person name="Main D."/>
            <person name="Vizzotto G."/>
            <person name="Silva H."/>
            <person name="Salamini F."/>
            <person name="Schmutz J."/>
            <person name="Morgante M."/>
            <person name="Rokhsar D.S."/>
        </authorList>
    </citation>
    <scope>NUCLEOTIDE SEQUENCE [LARGE SCALE GENOMIC DNA]</scope>
    <source>
        <strain evidence="3">cv. Nemared</strain>
    </source>
</reference>
<dbReference type="Gene3D" id="3.40.30.10">
    <property type="entry name" value="Glutaredoxin"/>
    <property type="match status" value="1"/>
</dbReference>
<dbReference type="PANTHER" id="PTHR33232:SF18">
    <property type="entry name" value="PROTEIN SIEVE ELEMENT OCCLUSION B-LIKE"/>
    <property type="match status" value="1"/>
</dbReference>
<dbReference type="EMBL" id="CM007651">
    <property type="protein sequence ID" value="ONI28876.1"/>
    <property type="molecule type" value="Genomic_DNA"/>
</dbReference>
<organism evidence="2 3">
    <name type="scientific">Prunus persica</name>
    <name type="common">Peach</name>
    <name type="synonym">Amygdalus persica</name>
    <dbReference type="NCBI Taxonomy" id="3760"/>
    <lineage>
        <taxon>Eukaryota</taxon>
        <taxon>Viridiplantae</taxon>
        <taxon>Streptophyta</taxon>
        <taxon>Embryophyta</taxon>
        <taxon>Tracheophyta</taxon>
        <taxon>Spermatophyta</taxon>
        <taxon>Magnoliopsida</taxon>
        <taxon>eudicotyledons</taxon>
        <taxon>Gunneridae</taxon>
        <taxon>Pentapetalae</taxon>
        <taxon>rosids</taxon>
        <taxon>fabids</taxon>
        <taxon>Rosales</taxon>
        <taxon>Rosaceae</taxon>
        <taxon>Amygdaloideae</taxon>
        <taxon>Amygdaleae</taxon>
        <taxon>Prunus</taxon>
    </lineage>
</organism>
<evidence type="ECO:0000313" key="3">
    <source>
        <dbReference type="Proteomes" id="UP000006882"/>
    </source>
</evidence>
<dbReference type="PANTHER" id="PTHR33232">
    <property type="entry name" value="PROTEIN SIEVE ELEMENT OCCLUSION B-LIKE"/>
    <property type="match status" value="1"/>
</dbReference>
<sequence>MTIRIYWLNSKVGAVETESAAYHRITITGTIQSEQSLFTRSEDEILEVISGNHVPEYDTSLDVPSLFSTARNIISASFQTIDNLVQGIQGLDMETINEKSPEPYSSSFCPPIESIRCQMAYYRVPSDTSIEACTLEILKKLSKYSWETKAVLALAAFALEYEEFDQLAKSVGIKRHDVVVELNNLIKATLEVIDYLLKLEWLFRNYDVPSSASSTKDIPVIVYWSILTIVACAMTKVTVLTSYEEDMQYNLSKFLQKIQFILANLRGQLAVCEREIEDQGKTTSEGKEEYLTTELMKYTEFHWQVPESMRNFIPYSAEVTLESAEVTLAEVMHAFKDLVFPDDNVQPLIDGSTKEQGPFMISRHRSAQLEQFVHFVFEPRHSEADISILKRGYEETKKEDNNYKIVWIPIVDKWTDALREKFVVLMSKMPWYTLQYFEPDAACVSKIKEEWHFKDKPMVVVMDSEGEIKNTNALPLIQKYGIEAFPFHEDDEHHEKKGLLARIFHKGVRR</sequence>
<dbReference type="GO" id="GO:0010088">
    <property type="term" value="P:phloem development"/>
    <property type="evidence" value="ECO:0007669"/>
    <property type="project" value="InterPro"/>
</dbReference>
<evidence type="ECO:0000259" key="1">
    <source>
        <dbReference type="Pfam" id="PF14576"/>
    </source>
</evidence>
<gene>
    <name evidence="2" type="ORF">PRUPE_1G166000</name>
</gene>
<dbReference type="Pfam" id="PF14576">
    <property type="entry name" value="SEO_N"/>
    <property type="match status" value="1"/>
</dbReference>
<dbReference type="STRING" id="3760.A0A251QYQ7"/>
<accession>A0A251QYQ7</accession>
<proteinExistence type="predicted"/>
<protein>
    <recommendedName>
        <fullName evidence="1">Sieve element occlusion N-terminal domain-containing protein</fullName>
    </recommendedName>
</protein>
<dbReference type="AlphaFoldDB" id="A0A251QYQ7"/>
<dbReference type="InterPro" id="IPR027942">
    <property type="entry name" value="SEO_N"/>
</dbReference>
<dbReference type="Gramene" id="ONI28876">
    <property type="protein sequence ID" value="ONI28876"/>
    <property type="gene ID" value="PRUPE_1G166000"/>
</dbReference>
<feature type="domain" description="Sieve element occlusion N-terminal" evidence="1">
    <location>
        <begin position="41"/>
        <end position="280"/>
    </location>
</feature>